<dbReference type="Proteomes" id="UP001187192">
    <property type="component" value="Unassembled WGS sequence"/>
</dbReference>
<evidence type="ECO:0000256" key="2">
    <source>
        <dbReference type="ARBA" id="ARBA00022679"/>
    </source>
</evidence>
<sequence>MADRESGSEKYGVTLQPEDEETNEEEDGYDDEVQNWDDWNAEEDDEEEEGNGDFMMTCLFCDFTFNQTDSLFDHCISNHHFDFSTIRRSLRLDFYSSFKLINYVRSQVAENRCWSCGLTCQSKQDLRDHLHEPLSLKDIKPLWDSEAYLKPFLQDDSLLYSFNEDEDIAEKDDDDDELIMTIVKNCGEIHIDPEIHGDREDVASPSDNHLDVGTSSRENGINWSDDKKLRAYFPNRAAKDVKNANEDYFGSYSSFGIHREMLSDQVRMDAYRQAILNNPSLINGAMVMDVGCGTGILSLFAAQASASRVIAVEASEKMAAIATRIARDNGLLRSKSSSDGTSRCTGVVEVVQCMVEEVDKKIQIEPHSIDVLVSEWMGYCLLYESMLSSVLFARDQWLRPGGAMLPDMATIIVAGFGKGGTSLPFWENVYGFNMSCVGKELVGDAARIPIVDTVEGHDLLTNAAVLKEFDLVTMKPDEVDFTASVQLEPSSSNAESNMSGLESKTTWCYGVVLWFETSFTSRFCKEMPAILSTSPYTTKTHWSQTILTFREPIATGAGKSDIDRSAAIGTDGCPAARINLRISIVRASQHRSIDISMETTGIGADGRKRGWPVQFFNL</sequence>
<feature type="domain" description="ZN622/Rei1/Reh1 zinc finger C2H2-type" evidence="8">
    <location>
        <begin position="57"/>
        <end position="131"/>
    </location>
</feature>
<dbReference type="GO" id="GO:0005634">
    <property type="term" value="C:nucleus"/>
    <property type="evidence" value="ECO:0007669"/>
    <property type="project" value="TreeGrafter"/>
</dbReference>
<dbReference type="FunFam" id="3.40.50.150:FF:000016">
    <property type="entry name" value="Protein arginine N-methyltransferase 6"/>
    <property type="match status" value="1"/>
</dbReference>
<evidence type="ECO:0000259" key="8">
    <source>
        <dbReference type="Pfam" id="PF12756"/>
    </source>
</evidence>
<feature type="region of interest" description="Disordered" evidence="7">
    <location>
        <begin position="1"/>
        <end position="37"/>
    </location>
</feature>
<dbReference type="InterPro" id="IPR055135">
    <property type="entry name" value="PRMT_dom"/>
</dbReference>
<evidence type="ECO:0000313" key="11">
    <source>
        <dbReference type="EMBL" id="GMN56083.1"/>
    </source>
</evidence>
<dbReference type="GO" id="GO:0032259">
    <property type="term" value="P:methylation"/>
    <property type="evidence" value="ECO:0007669"/>
    <property type="project" value="UniProtKB-KW"/>
</dbReference>
<evidence type="ECO:0008006" key="13">
    <source>
        <dbReference type="Google" id="ProtNLM"/>
    </source>
</evidence>
<accession>A0AA88AWI4</accession>
<evidence type="ECO:0000259" key="9">
    <source>
        <dbReference type="Pfam" id="PF13649"/>
    </source>
</evidence>
<dbReference type="Gene3D" id="3.40.50.150">
    <property type="entry name" value="Vaccinia Virus protein VP39"/>
    <property type="match status" value="1"/>
</dbReference>
<evidence type="ECO:0000256" key="4">
    <source>
        <dbReference type="ARBA" id="ARBA00047384"/>
    </source>
</evidence>
<evidence type="ECO:0000256" key="6">
    <source>
        <dbReference type="PROSITE-ProRule" id="PRU01015"/>
    </source>
</evidence>
<comment type="catalytic activity">
    <reaction evidence="4">
        <text>L-arginyl-[protein] + 2 S-adenosyl-L-methionine = N(omega),N(omega)-dimethyl-L-arginyl-[protein] + 2 S-adenosyl-L-homocysteine + 2 H(+)</text>
        <dbReference type="Rhea" id="RHEA:48096"/>
        <dbReference type="Rhea" id="RHEA-COMP:10532"/>
        <dbReference type="Rhea" id="RHEA-COMP:11991"/>
        <dbReference type="ChEBI" id="CHEBI:15378"/>
        <dbReference type="ChEBI" id="CHEBI:29965"/>
        <dbReference type="ChEBI" id="CHEBI:57856"/>
        <dbReference type="ChEBI" id="CHEBI:59789"/>
        <dbReference type="ChEBI" id="CHEBI:61897"/>
        <dbReference type="EC" id="2.1.1.319"/>
    </reaction>
    <physiologicalReaction direction="left-to-right" evidence="4">
        <dbReference type="Rhea" id="RHEA:48097"/>
    </physiologicalReaction>
</comment>
<dbReference type="InterPro" id="IPR029063">
    <property type="entry name" value="SAM-dependent_MTases_sf"/>
</dbReference>
<comment type="catalytic activity">
    <reaction evidence="5">
        <text>L-arginyl-[protein] + S-adenosyl-L-methionine = N(omega)-methyl-L-arginyl-[protein] + S-adenosyl-L-homocysteine + H(+)</text>
        <dbReference type="Rhea" id="RHEA:48100"/>
        <dbReference type="Rhea" id="RHEA-COMP:10532"/>
        <dbReference type="Rhea" id="RHEA-COMP:11990"/>
        <dbReference type="ChEBI" id="CHEBI:15378"/>
        <dbReference type="ChEBI" id="CHEBI:29965"/>
        <dbReference type="ChEBI" id="CHEBI:57856"/>
        <dbReference type="ChEBI" id="CHEBI:59789"/>
        <dbReference type="ChEBI" id="CHEBI:65280"/>
    </reaction>
    <physiologicalReaction direction="left-to-right" evidence="5">
        <dbReference type="Rhea" id="RHEA:48101"/>
    </physiologicalReaction>
</comment>
<dbReference type="InterPro" id="IPR041661">
    <property type="entry name" value="ZN622/Rei1/Reh1_Znf-C2H2"/>
</dbReference>
<reference evidence="11" key="1">
    <citation type="submission" date="2023-07" db="EMBL/GenBank/DDBJ databases">
        <title>draft genome sequence of fig (Ficus carica).</title>
        <authorList>
            <person name="Takahashi T."/>
            <person name="Nishimura K."/>
        </authorList>
    </citation>
    <scope>NUCLEOTIDE SEQUENCE</scope>
</reference>
<feature type="domain" description="Methyltransferase" evidence="9">
    <location>
        <begin position="287"/>
        <end position="402"/>
    </location>
</feature>
<dbReference type="PANTHER" id="PTHR11006:SF89">
    <property type="entry name" value="PROTEIN ARGININE N-METHYLTRANSFERASE 3-RELATED"/>
    <property type="match status" value="1"/>
</dbReference>
<feature type="compositionally biased region" description="Acidic residues" evidence="7">
    <location>
        <begin position="17"/>
        <end position="37"/>
    </location>
</feature>
<gene>
    <name evidence="11" type="ORF">TIFTF001_025201</name>
</gene>
<keyword evidence="12" id="KW-1185">Reference proteome</keyword>
<evidence type="ECO:0000313" key="12">
    <source>
        <dbReference type="Proteomes" id="UP001187192"/>
    </source>
</evidence>
<evidence type="ECO:0000256" key="7">
    <source>
        <dbReference type="SAM" id="MobiDB-lite"/>
    </source>
</evidence>
<dbReference type="InterPro" id="IPR036236">
    <property type="entry name" value="Znf_C2H2_sf"/>
</dbReference>
<evidence type="ECO:0000256" key="3">
    <source>
        <dbReference type="ARBA" id="ARBA00022691"/>
    </source>
</evidence>
<protein>
    <recommendedName>
        <fullName evidence="13">C2H2-type domain-containing protein</fullName>
    </recommendedName>
</protein>
<keyword evidence="3 6" id="KW-0949">S-adenosyl-L-methionine</keyword>
<evidence type="ECO:0000259" key="10">
    <source>
        <dbReference type="Pfam" id="PF22528"/>
    </source>
</evidence>
<dbReference type="SUPFAM" id="SSF57667">
    <property type="entry name" value="beta-beta-alpha zinc fingers"/>
    <property type="match status" value="1"/>
</dbReference>
<dbReference type="Pfam" id="PF12756">
    <property type="entry name" value="zf-C2H2_2"/>
    <property type="match status" value="1"/>
</dbReference>
<evidence type="ECO:0000256" key="1">
    <source>
        <dbReference type="ARBA" id="ARBA00022603"/>
    </source>
</evidence>
<dbReference type="InterPro" id="IPR025799">
    <property type="entry name" value="Arg_MeTrfase"/>
</dbReference>
<comment type="caution">
    <text evidence="11">The sequence shown here is derived from an EMBL/GenBank/DDBJ whole genome shotgun (WGS) entry which is preliminary data.</text>
</comment>
<dbReference type="CDD" id="cd02440">
    <property type="entry name" value="AdoMet_MTases"/>
    <property type="match status" value="1"/>
</dbReference>
<dbReference type="Gene3D" id="2.70.160.11">
    <property type="entry name" value="Hnrnp arginine n-methyltransferase1"/>
    <property type="match status" value="1"/>
</dbReference>
<dbReference type="InterPro" id="IPR041698">
    <property type="entry name" value="Methyltransf_25"/>
</dbReference>
<dbReference type="PANTHER" id="PTHR11006">
    <property type="entry name" value="PROTEIN ARGININE N-METHYLTRANSFERASE"/>
    <property type="match status" value="1"/>
</dbReference>
<feature type="domain" description="Protein arginine N-methyltransferase" evidence="10">
    <location>
        <begin position="409"/>
        <end position="558"/>
    </location>
</feature>
<dbReference type="PROSITE" id="PS51678">
    <property type="entry name" value="SAM_MT_PRMT"/>
    <property type="match status" value="1"/>
</dbReference>
<dbReference type="SUPFAM" id="SSF53335">
    <property type="entry name" value="S-adenosyl-L-methionine-dependent methyltransferases"/>
    <property type="match status" value="1"/>
</dbReference>
<organism evidence="11 12">
    <name type="scientific">Ficus carica</name>
    <name type="common">Common fig</name>
    <dbReference type="NCBI Taxonomy" id="3494"/>
    <lineage>
        <taxon>Eukaryota</taxon>
        <taxon>Viridiplantae</taxon>
        <taxon>Streptophyta</taxon>
        <taxon>Embryophyta</taxon>
        <taxon>Tracheophyta</taxon>
        <taxon>Spermatophyta</taxon>
        <taxon>Magnoliopsida</taxon>
        <taxon>eudicotyledons</taxon>
        <taxon>Gunneridae</taxon>
        <taxon>Pentapetalae</taxon>
        <taxon>rosids</taxon>
        <taxon>fabids</taxon>
        <taxon>Rosales</taxon>
        <taxon>Moraceae</taxon>
        <taxon>Ficeae</taxon>
        <taxon>Ficus</taxon>
    </lineage>
</organism>
<keyword evidence="2 6" id="KW-0808">Transferase</keyword>
<name>A0AA88AWI4_FICCA</name>
<dbReference type="GO" id="GO:0035242">
    <property type="term" value="F:protein-arginine omega-N asymmetric methyltransferase activity"/>
    <property type="evidence" value="ECO:0007669"/>
    <property type="project" value="UniProtKB-EC"/>
</dbReference>
<dbReference type="GO" id="GO:0042054">
    <property type="term" value="F:histone methyltransferase activity"/>
    <property type="evidence" value="ECO:0007669"/>
    <property type="project" value="TreeGrafter"/>
</dbReference>
<keyword evidence="1 6" id="KW-0489">Methyltransferase</keyword>
<dbReference type="AlphaFoldDB" id="A0AA88AWI4"/>
<dbReference type="Pfam" id="PF13649">
    <property type="entry name" value="Methyltransf_25"/>
    <property type="match status" value="1"/>
</dbReference>
<dbReference type="EMBL" id="BTGU01000061">
    <property type="protein sequence ID" value="GMN56083.1"/>
    <property type="molecule type" value="Genomic_DNA"/>
</dbReference>
<dbReference type="Pfam" id="PF22528">
    <property type="entry name" value="PRMT_C"/>
    <property type="match status" value="1"/>
</dbReference>
<proteinExistence type="predicted"/>
<evidence type="ECO:0000256" key="5">
    <source>
        <dbReference type="ARBA" id="ARBA00049303"/>
    </source>
</evidence>